<dbReference type="InParanoid" id="A0A6P9E6M2"/>
<dbReference type="GeneID" id="108992227"/>
<sequence length="138" mass="14998">MVRRTSPTLPFVLLLLCSSSSSCLPKPFGNGAARILPSLLPFLLSSSFFFFFFFRTNPVPSPIFSSSSFFFLLLLLLVVVVEPCATIHPPSRGPSASPHPFSHGLRFMGCAAISISRNSPTLARTVSLTSLFVFDSHS</sequence>
<dbReference type="RefSeq" id="XP_035538507.1">
    <property type="nucleotide sequence ID" value="XM_035682614.1"/>
</dbReference>
<feature type="signal peptide" evidence="2">
    <location>
        <begin position="1"/>
        <end position="23"/>
    </location>
</feature>
<evidence type="ECO:0000256" key="1">
    <source>
        <dbReference type="SAM" id="Phobius"/>
    </source>
</evidence>
<protein>
    <submittedName>
        <fullName evidence="4">Uncharacterized protein LOC108992227</fullName>
    </submittedName>
</protein>
<evidence type="ECO:0000313" key="3">
    <source>
        <dbReference type="Proteomes" id="UP000235220"/>
    </source>
</evidence>
<name>A0A6P9E6M2_JUGRE</name>
<keyword evidence="1" id="KW-0472">Membrane</keyword>
<dbReference type="Proteomes" id="UP000235220">
    <property type="component" value="Chromosome 11"/>
</dbReference>
<gene>
    <name evidence="4" type="primary">LOC108992227</name>
</gene>
<keyword evidence="2" id="KW-0732">Signal</keyword>
<dbReference type="PROSITE" id="PS51257">
    <property type="entry name" value="PROKAR_LIPOPROTEIN"/>
    <property type="match status" value="1"/>
</dbReference>
<keyword evidence="3" id="KW-1185">Reference proteome</keyword>
<accession>A0A6P9E6M2</accession>
<dbReference type="AlphaFoldDB" id="A0A6P9E6M2"/>
<reference evidence="4" key="1">
    <citation type="submission" date="2025-08" db="UniProtKB">
        <authorList>
            <consortium name="RefSeq"/>
        </authorList>
    </citation>
    <scope>IDENTIFICATION</scope>
    <source>
        <tissue evidence="4">Leaves</tissue>
    </source>
</reference>
<feature type="chain" id="PRO_5027595274" evidence="2">
    <location>
        <begin position="24"/>
        <end position="138"/>
    </location>
</feature>
<keyword evidence="1" id="KW-0812">Transmembrane</keyword>
<dbReference type="KEGG" id="jre:108992227"/>
<feature type="transmembrane region" description="Helical" evidence="1">
    <location>
        <begin position="61"/>
        <end position="81"/>
    </location>
</feature>
<evidence type="ECO:0000256" key="2">
    <source>
        <dbReference type="SAM" id="SignalP"/>
    </source>
</evidence>
<organism evidence="3 4">
    <name type="scientific">Juglans regia</name>
    <name type="common">English walnut</name>
    <dbReference type="NCBI Taxonomy" id="51240"/>
    <lineage>
        <taxon>Eukaryota</taxon>
        <taxon>Viridiplantae</taxon>
        <taxon>Streptophyta</taxon>
        <taxon>Embryophyta</taxon>
        <taxon>Tracheophyta</taxon>
        <taxon>Spermatophyta</taxon>
        <taxon>Magnoliopsida</taxon>
        <taxon>eudicotyledons</taxon>
        <taxon>Gunneridae</taxon>
        <taxon>Pentapetalae</taxon>
        <taxon>rosids</taxon>
        <taxon>fabids</taxon>
        <taxon>Fagales</taxon>
        <taxon>Juglandaceae</taxon>
        <taxon>Juglans</taxon>
    </lineage>
</organism>
<evidence type="ECO:0000313" key="4">
    <source>
        <dbReference type="RefSeq" id="XP_035538507.1"/>
    </source>
</evidence>
<proteinExistence type="predicted"/>
<keyword evidence="1" id="KW-1133">Transmembrane helix</keyword>
<feature type="transmembrane region" description="Helical" evidence="1">
    <location>
        <begin position="35"/>
        <end position="54"/>
    </location>
</feature>